<dbReference type="AlphaFoldDB" id="A0A2S9IH33"/>
<organism evidence="1 2">
    <name type="scientific">Pantoea coffeiphila</name>
    <dbReference type="NCBI Taxonomy" id="1465635"/>
    <lineage>
        <taxon>Bacteria</taxon>
        <taxon>Pseudomonadati</taxon>
        <taxon>Pseudomonadota</taxon>
        <taxon>Gammaproteobacteria</taxon>
        <taxon>Enterobacterales</taxon>
        <taxon>Erwiniaceae</taxon>
        <taxon>Pantoea</taxon>
    </lineage>
</organism>
<protein>
    <submittedName>
        <fullName evidence="1">L-asparaginase</fullName>
    </submittedName>
</protein>
<keyword evidence="2" id="KW-1185">Reference proteome</keyword>
<name>A0A2S9IH33_9GAMM</name>
<dbReference type="Proteomes" id="UP000239181">
    <property type="component" value="Unassembled WGS sequence"/>
</dbReference>
<dbReference type="EMBL" id="PDET01000001">
    <property type="protein sequence ID" value="PRD17079.1"/>
    <property type="molecule type" value="Genomic_DNA"/>
</dbReference>
<evidence type="ECO:0000313" key="1">
    <source>
        <dbReference type="EMBL" id="PRD17079.1"/>
    </source>
</evidence>
<gene>
    <name evidence="1" type="ORF">CQW29_00135</name>
</gene>
<comment type="caution">
    <text evidence="1">The sequence shown here is derived from an EMBL/GenBank/DDBJ whole genome shotgun (WGS) entry which is preliminary data.</text>
</comment>
<sequence length="45" mass="4907">MFAILHPGSAQNPHVLRVRSGSCALSVCKLPAPVTPEALFTYRNR</sequence>
<proteinExistence type="predicted"/>
<accession>A0A2S9IH33</accession>
<evidence type="ECO:0000313" key="2">
    <source>
        <dbReference type="Proteomes" id="UP000239181"/>
    </source>
</evidence>
<reference evidence="1 2" key="1">
    <citation type="submission" date="2017-10" db="EMBL/GenBank/DDBJ databases">
        <title>Draft genome of two endophytic bacteria isolated from 'guarana' Paullinia cupana (Mart.) Ducke.</title>
        <authorList>
            <person name="Siqueira K.A."/>
            <person name="Liotti R.G."/>
            <person name="Mendes T.A."/>
            <person name="Soares M.A."/>
        </authorList>
    </citation>
    <scope>NUCLEOTIDE SEQUENCE [LARGE SCALE GENOMIC DNA]</scope>
    <source>
        <strain evidence="1 2">342</strain>
    </source>
</reference>